<comment type="caution">
    <text evidence="1">The sequence shown here is derived from an EMBL/GenBank/DDBJ whole genome shotgun (WGS) entry which is preliminary data.</text>
</comment>
<organism evidence="1 2">
    <name type="scientific">Candidatus Methanomarinus sp</name>
    <dbReference type="NCBI Taxonomy" id="3386244"/>
    <lineage>
        <taxon>Archaea</taxon>
        <taxon>Methanobacteriati</taxon>
        <taxon>Methanobacteriota</taxon>
        <taxon>Stenosarchaea group</taxon>
        <taxon>Methanomicrobia</taxon>
        <taxon>Methanosarcinales</taxon>
        <taxon>ANME-2 cluster</taxon>
        <taxon>Candidatus Methanocomedenaceae</taxon>
        <taxon>Candidatus Methanomarinus</taxon>
    </lineage>
</organism>
<accession>A0AC61SBD9</accession>
<dbReference type="Proteomes" id="UP000315423">
    <property type="component" value="Unassembled WGS sequence"/>
</dbReference>
<feature type="non-terminal residue" evidence="1">
    <location>
        <position position="1"/>
    </location>
</feature>
<proteinExistence type="predicted"/>
<name>A0AC61SBD9_9EURY</name>
<dbReference type="EMBL" id="QYBA01000097">
    <property type="protein sequence ID" value="TKY91976.1"/>
    <property type="molecule type" value="Genomic_DNA"/>
</dbReference>
<evidence type="ECO:0000313" key="2">
    <source>
        <dbReference type="Proteomes" id="UP000315423"/>
    </source>
</evidence>
<evidence type="ECO:0000313" key="1">
    <source>
        <dbReference type="EMBL" id="TKY91976.1"/>
    </source>
</evidence>
<protein>
    <submittedName>
        <fullName evidence="1">Uncharacterized protein</fullName>
    </submittedName>
</protein>
<reference evidence="1" key="1">
    <citation type="submission" date="2018-09" db="EMBL/GenBank/DDBJ databases">
        <title>A genomic encyclopedia of anaerobic methanotrophic archaea.</title>
        <authorList>
            <person name="Skennerton C.T."/>
            <person name="Chadwick G.L."/>
            <person name="Laso-Perez R."/>
            <person name="Leu A.O."/>
            <person name="Speth D.R."/>
            <person name="Yu H."/>
            <person name="Morgan-Lang C."/>
            <person name="Hatzenpichler R."/>
            <person name="Goudeau D."/>
            <person name="Malmstrom R."/>
            <person name="Woyke T."/>
            <person name="Hallam S."/>
            <person name="Tyson G.W."/>
            <person name="Wegener G."/>
            <person name="Boetius A."/>
            <person name="Orphan V.J."/>
        </authorList>
    </citation>
    <scope>NUCLEOTIDE SEQUENCE</scope>
    <source>
        <strain evidence="1">CONS3730D10UFb2</strain>
    </source>
</reference>
<sequence length="215" mass="24799">TMNYTVQKEKLINAKKSVEEKSQPIIGFRPQYFSQNEETYKILDSINISYNCGFISGLKYIPGHQNDTKPYKITNHSIYAVPISSYKTLNQTIYLCDISASNKYKLNGTEWYTILKNKFDDCEEKDEPMVLVLNPWITGNETIGYWQAFTGFLNYTDNKNISVVSTKELVDYYNETPIPIQIIQDETPGTPAFEAILAISCIYFIACVMRKRKEN</sequence>
<gene>
    <name evidence="1" type="ORF">C5S46_03025</name>
</gene>